<dbReference type="InterPro" id="IPR036179">
    <property type="entry name" value="Ig-like_dom_sf"/>
</dbReference>
<keyword evidence="1" id="KW-0393">Immunoglobulin domain</keyword>
<dbReference type="VEuPathDB" id="VectorBase:HLOH_057943"/>
<sequence>MANLHEGVRAGLTCLVHAGDPPIRIEWLRDGKPLVPGAHPDISILAPEGSFVSTLTLQRLSSRQNGNYSCRATNEYASVEHFAELLVKVAPSWTLEPNDTTAVSGRSVSVDCQASGVPQPHIRWKSSSGTFYRSYSVSR</sequence>
<evidence type="ECO:0000313" key="4">
    <source>
        <dbReference type="Proteomes" id="UP000821853"/>
    </source>
</evidence>
<feature type="domain" description="Ig-like" evidence="2">
    <location>
        <begin position="91"/>
        <end position="139"/>
    </location>
</feature>
<reference evidence="3 4" key="1">
    <citation type="journal article" date="2020" name="Cell">
        <title>Large-Scale Comparative Analyses of Tick Genomes Elucidate Their Genetic Diversity and Vector Capacities.</title>
        <authorList>
            <consortium name="Tick Genome and Microbiome Consortium (TIGMIC)"/>
            <person name="Jia N."/>
            <person name="Wang J."/>
            <person name="Shi W."/>
            <person name="Du L."/>
            <person name="Sun Y."/>
            <person name="Zhan W."/>
            <person name="Jiang J.F."/>
            <person name="Wang Q."/>
            <person name="Zhang B."/>
            <person name="Ji P."/>
            <person name="Bell-Sakyi L."/>
            <person name="Cui X.M."/>
            <person name="Yuan T.T."/>
            <person name="Jiang B.G."/>
            <person name="Yang W.F."/>
            <person name="Lam T.T."/>
            <person name="Chang Q.C."/>
            <person name="Ding S.J."/>
            <person name="Wang X.J."/>
            <person name="Zhu J.G."/>
            <person name="Ruan X.D."/>
            <person name="Zhao L."/>
            <person name="Wei J.T."/>
            <person name="Ye R.Z."/>
            <person name="Que T.C."/>
            <person name="Du C.H."/>
            <person name="Zhou Y.H."/>
            <person name="Cheng J.X."/>
            <person name="Dai P.F."/>
            <person name="Guo W.B."/>
            <person name="Han X.H."/>
            <person name="Huang E.J."/>
            <person name="Li L.F."/>
            <person name="Wei W."/>
            <person name="Gao Y.C."/>
            <person name="Liu J.Z."/>
            <person name="Shao H.Z."/>
            <person name="Wang X."/>
            <person name="Wang C.C."/>
            <person name="Yang T.C."/>
            <person name="Huo Q.B."/>
            <person name="Li W."/>
            <person name="Chen H.Y."/>
            <person name="Chen S.E."/>
            <person name="Zhou L.G."/>
            <person name="Ni X.B."/>
            <person name="Tian J.H."/>
            <person name="Sheng Y."/>
            <person name="Liu T."/>
            <person name="Pan Y.S."/>
            <person name="Xia L.Y."/>
            <person name="Li J."/>
            <person name="Zhao F."/>
            <person name="Cao W.C."/>
        </authorList>
    </citation>
    <scope>NUCLEOTIDE SEQUENCE [LARGE SCALE GENOMIC DNA]</scope>
    <source>
        <strain evidence="3">HaeL-2018</strain>
    </source>
</reference>
<organism evidence="3 4">
    <name type="scientific">Haemaphysalis longicornis</name>
    <name type="common">Bush tick</name>
    <dbReference type="NCBI Taxonomy" id="44386"/>
    <lineage>
        <taxon>Eukaryota</taxon>
        <taxon>Metazoa</taxon>
        <taxon>Ecdysozoa</taxon>
        <taxon>Arthropoda</taxon>
        <taxon>Chelicerata</taxon>
        <taxon>Arachnida</taxon>
        <taxon>Acari</taxon>
        <taxon>Parasitiformes</taxon>
        <taxon>Ixodida</taxon>
        <taxon>Ixodoidea</taxon>
        <taxon>Ixodidae</taxon>
        <taxon>Haemaphysalinae</taxon>
        <taxon>Haemaphysalis</taxon>
    </lineage>
</organism>
<proteinExistence type="predicted"/>
<dbReference type="Gene3D" id="2.60.40.10">
    <property type="entry name" value="Immunoglobulins"/>
    <property type="match status" value="2"/>
</dbReference>
<keyword evidence="4" id="KW-1185">Reference proteome</keyword>
<dbReference type="AlphaFoldDB" id="A0A9J6GDH3"/>
<accession>A0A9J6GDH3</accession>
<dbReference type="EMBL" id="JABSTR010000006">
    <property type="protein sequence ID" value="KAH9372889.1"/>
    <property type="molecule type" value="Genomic_DNA"/>
</dbReference>
<evidence type="ECO:0000256" key="1">
    <source>
        <dbReference type="ARBA" id="ARBA00023319"/>
    </source>
</evidence>
<dbReference type="SMART" id="SM00408">
    <property type="entry name" value="IGc2"/>
    <property type="match status" value="1"/>
</dbReference>
<dbReference type="GO" id="GO:0048468">
    <property type="term" value="P:cell development"/>
    <property type="evidence" value="ECO:0007669"/>
    <property type="project" value="UniProtKB-ARBA"/>
</dbReference>
<comment type="caution">
    <text evidence="3">The sequence shown here is derived from an EMBL/GenBank/DDBJ whole genome shotgun (WGS) entry which is preliminary data.</text>
</comment>
<dbReference type="OrthoDB" id="6513301at2759"/>
<evidence type="ECO:0000259" key="2">
    <source>
        <dbReference type="PROSITE" id="PS50835"/>
    </source>
</evidence>
<dbReference type="InterPro" id="IPR003598">
    <property type="entry name" value="Ig_sub2"/>
</dbReference>
<dbReference type="PANTHER" id="PTHR10075">
    <property type="entry name" value="BASIGIN RELATED"/>
    <property type="match status" value="1"/>
</dbReference>
<dbReference type="PANTHER" id="PTHR10075:SF14">
    <property type="entry name" value="CELL ADHESION MOLECULE DSCAM2-RELATED"/>
    <property type="match status" value="1"/>
</dbReference>
<evidence type="ECO:0000313" key="3">
    <source>
        <dbReference type="EMBL" id="KAH9372889.1"/>
    </source>
</evidence>
<dbReference type="Proteomes" id="UP000821853">
    <property type="component" value="Chromosome 4"/>
</dbReference>
<name>A0A9J6GDH3_HAELO</name>
<gene>
    <name evidence="3" type="ORF">HPB48_023081</name>
</gene>
<dbReference type="InterPro" id="IPR013783">
    <property type="entry name" value="Ig-like_fold"/>
</dbReference>
<dbReference type="FunFam" id="2.60.40.10:FF:000333">
    <property type="entry name" value="Down syndrome cell adhesion molecule"/>
    <property type="match status" value="1"/>
</dbReference>
<dbReference type="OMA" id="ERASTIC"/>
<protein>
    <recommendedName>
        <fullName evidence="2">Ig-like domain-containing protein</fullName>
    </recommendedName>
</protein>
<dbReference type="PROSITE" id="PS50835">
    <property type="entry name" value="IG_LIKE"/>
    <property type="match status" value="2"/>
</dbReference>
<dbReference type="Pfam" id="PF13927">
    <property type="entry name" value="Ig_3"/>
    <property type="match status" value="2"/>
</dbReference>
<dbReference type="SUPFAM" id="SSF48726">
    <property type="entry name" value="Immunoglobulin"/>
    <property type="match status" value="2"/>
</dbReference>
<dbReference type="InterPro" id="IPR007110">
    <property type="entry name" value="Ig-like_dom"/>
</dbReference>
<feature type="domain" description="Ig-like" evidence="2">
    <location>
        <begin position="1"/>
        <end position="80"/>
    </location>
</feature>